<comment type="similarity">
    <text evidence="3">Belongs to the peptidase S9C family.</text>
</comment>
<proteinExistence type="inferred from homology"/>
<dbReference type="GO" id="GO:0004252">
    <property type="term" value="F:serine-type endopeptidase activity"/>
    <property type="evidence" value="ECO:0007669"/>
    <property type="project" value="InterPro"/>
</dbReference>
<evidence type="ECO:0000256" key="7">
    <source>
        <dbReference type="ARBA" id="ARBA00022490"/>
    </source>
</evidence>
<evidence type="ECO:0000256" key="4">
    <source>
        <dbReference type="ARBA" id="ARBA00011881"/>
    </source>
</evidence>
<dbReference type="InterPro" id="IPR011042">
    <property type="entry name" value="6-blade_b-propeller_TolB-like"/>
</dbReference>
<evidence type="ECO:0000256" key="1">
    <source>
        <dbReference type="ARBA" id="ARBA00000721"/>
    </source>
</evidence>
<dbReference type="PROSITE" id="PS00708">
    <property type="entry name" value="PRO_ENDOPEP_SER"/>
    <property type="match status" value="1"/>
</dbReference>
<evidence type="ECO:0000256" key="2">
    <source>
        <dbReference type="ARBA" id="ARBA00004496"/>
    </source>
</evidence>
<dbReference type="Pfam" id="PF00326">
    <property type="entry name" value="Peptidase_S9"/>
    <property type="match status" value="1"/>
</dbReference>
<name>A0A3Q3G315_9LABR</name>
<dbReference type="EC" id="3.4.19.1" evidence="5"/>
<sequence>MESQVVTNPEEIVRLYRELSLFPSLSKADLGPVITSQYGGKYSNIYTEWSQRDLERNENVKFCRQYIVFHDDKSVVFSGASGNSTEIKGELLSKDSPSGEMKAVVRECTIKGEDIQFLEIWNKNIKTKSINLTALKKHGKVYEDDQFGCLVWSHSETHLLYVAERKRPKAESFFQADSSVLSSTGDEEETTRVEKKEAVKGEQFVFREDWGEALVSKSCPVLCVLDIDGDNVSVLEGVPESISPGQAFWAPGDTGVVFVGWWHEPFRLGLKYCPNRRSSLFYVDLTGGKCEQLSSGTSAVCSPRLSPDQCRIVYLECSVFGPHMQCSRLCMYDWYTKKTSVVVDVVKRPGEDGFAGIYSSQLSPQCWSADSQRIILACPQRSRKVQKSSGNGLLLLEKDTFLLVAFLPQKDSQEEVVWVTLENSQTLQDIDWQILTFTPPPEQDNSQYPGLDFEALLIKPKEVKDGVKLPLIVTPHGQNYNYTSLSSALKHPCQSCRCVFFFHLAVNYRGSIGFGQDSILSLPGNVGTQDVKDVQFAVESVLKGAEFDMQKVSVSGGSHGGFLACHLIGQYPGFYKACVARNPVINLASMIGSTDIPDWCMVEAGFDYSTDCLPDPAVWEQMLNKSPIKHVTQVRTPVLLTLGEDDKRVPNKQGIEYYRALKAKQVPVRLLWYQGNNHALSKVDAESDGFMNIALWIIQHMCQ</sequence>
<dbReference type="FunFam" id="2.120.10.30:FF:000189">
    <property type="entry name" value="Acylaminoacyl-peptide hydrolase"/>
    <property type="match status" value="1"/>
</dbReference>
<dbReference type="GeneTree" id="ENSGT00940000165736"/>
<dbReference type="InterPro" id="IPR002471">
    <property type="entry name" value="Pept_S9_AS"/>
</dbReference>
<feature type="domain" description="Peptidase S9 prolyl oligopeptidase catalytic" evidence="13">
    <location>
        <begin position="504"/>
        <end position="701"/>
    </location>
</feature>
<keyword evidence="7" id="KW-0963">Cytoplasm</keyword>
<dbReference type="InterPro" id="IPR045550">
    <property type="entry name" value="AARE_N"/>
</dbReference>
<dbReference type="SUPFAM" id="SSF50993">
    <property type="entry name" value="Peptidase/esterase 'gauge' domain"/>
    <property type="match status" value="1"/>
</dbReference>
<dbReference type="AlphaFoldDB" id="A0A3Q3G315"/>
<dbReference type="PANTHER" id="PTHR42776:SF16">
    <property type="entry name" value="ACYLAMINO-ACID-RELEASING ENZYME"/>
    <property type="match status" value="1"/>
</dbReference>
<dbReference type="InterPro" id="IPR001375">
    <property type="entry name" value="Peptidase_S9_cat"/>
</dbReference>
<dbReference type="InterPro" id="IPR029058">
    <property type="entry name" value="AB_hydrolase_fold"/>
</dbReference>
<dbReference type="GO" id="GO:0005737">
    <property type="term" value="C:cytoplasm"/>
    <property type="evidence" value="ECO:0007669"/>
    <property type="project" value="UniProtKB-SubCell"/>
</dbReference>
<evidence type="ECO:0000256" key="11">
    <source>
        <dbReference type="ARBA" id="ARBA00032596"/>
    </source>
</evidence>
<comment type="subcellular location">
    <subcellularLocation>
        <location evidence="2">Cytoplasm</location>
    </subcellularLocation>
</comment>
<evidence type="ECO:0000256" key="6">
    <source>
        <dbReference type="ARBA" id="ARBA00018421"/>
    </source>
</evidence>
<dbReference type="Proteomes" id="UP000261660">
    <property type="component" value="Unplaced"/>
</dbReference>
<keyword evidence="9" id="KW-0007">Acetylation</keyword>
<keyword evidence="8" id="KW-0378">Hydrolase</keyword>
<dbReference type="Pfam" id="PF19283">
    <property type="entry name" value="APEH_N"/>
    <property type="match status" value="1"/>
</dbReference>
<dbReference type="GO" id="GO:0006508">
    <property type="term" value="P:proteolysis"/>
    <property type="evidence" value="ECO:0007669"/>
    <property type="project" value="InterPro"/>
</dbReference>
<accession>A0A3Q3G315</accession>
<keyword evidence="16" id="KW-1185">Reference proteome</keyword>
<evidence type="ECO:0000256" key="10">
    <source>
        <dbReference type="ARBA" id="ARBA00032284"/>
    </source>
</evidence>
<comment type="catalytic activity">
    <reaction evidence="1">
        <text>Cleavage of an N-acetyl or N-formyl amino acid from the N-terminus of a polypeptide.</text>
        <dbReference type="EC" id="3.4.19.1"/>
    </reaction>
</comment>
<dbReference type="Gene3D" id="3.40.50.1820">
    <property type="entry name" value="alpha/beta hydrolase"/>
    <property type="match status" value="1"/>
</dbReference>
<evidence type="ECO:0000259" key="14">
    <source>
        <dbReference type="Pfam" id="PF19283"/>
    </source>
</evidence>
<dbReference type="SUPFAM" id="SSF53474">
    <property type="entry name" value="alpha/beta-Hydrolases"/>
    <property type="match status" value="1"/>
</dbReference>
<dbReference type="Gene3D" id="2.120.10.30">
    <property type="entry name" value="TolB, C-terminal domain"/>
    <property type="match status" value="1"/>
</dbReference>
<comment type="subunit">
    <text evidence="4">Homotetramer.</text>
</comment>
<evidence type="ECO:0000313" key="15">
    <source>
        <dbReference type="Ensembl" id="ENSLBEP00000025463.1"/>
    </source>
</evidence>
<evidence type="ECO:0000256" key="12">
    <source>
        <dbReference type="ARBA" id="ARBA00045885"/>
    </source>
</evidence>
<protein>
    <recommendedName>
        <fullName evidence="6">Acylamino-acid-releasing enzyme</fullName>
        <ecNumber evidence="5">3.4.19.1</ecNumber>
    </recommendedName>
    <alternativeName>
        <fullName evidence="11">Acyl-peptide hydrolase</fullName>
    </alternativeName>
    <alternativeName>
        <fullName evidence="10">Acylaminoacyl-peptidase</fullName>
    </alternativeName>
</protein>
<evidence type="ECO:0000313" key="16">
    <source>
        <dbReference type="Proteomes" id="UP000261660"/>
    </source>
</evidence>
<reference evidence="15" key="2">
    <citation type="submission" date="2025-09" db="UniProtKB">
        <authorList>
            <consortium name="Ensembl"/>
        </authorList>
    </citation>
    <scope>IDENTIFICATION</scope>
</reference>
<feature type="domain" description="Acylamino-acid-releasing enzyme N-terminal" evidence="14">
    <location>
        <begin position="22"/>
        <end position="385"/>
    </location>
</feature>
<dbReference type="GO" id="GO:0008242">
    <property type="term" value="F:omega peptidase activity"/>
    <property type="evidence" value="ECO:0007669"/>
    <property type="project" value="UniProtKB-EC"/>
</dbReference>
<reference evidence="15" key="1">
    <citation type="submission" date="2025-08" db="UniProtKB">
        <authorList>
            <consortium name="Ensembl"/>
        </authorList>
    </citation>
    <scope>IDENTIFICATION</scope>
</reference>
<dbReference type="PANTHER" id="PTHR42776">
    <property type="entry name" value="SERINE PEPTIDASE S9 FAMILY MEMBER"/>
    <property type="match status" value="1"/>
</dbReference>
<evidence type="ECO:0000256" key="8">
    <source>
        <dbReference type="ARBA" id="ARBA00022801"/>
    </source>
</evidence>
<evidence type="ECO:0000256" key="9">
    <source>
        <dbReference type="ARBA" id="ARBA00022990"/>
    </source>
</evidence>
<dbReference type="Ensembl" id="ENSLBET00000026751.1">
    <property type="protein sequence ID" value="ENSLBEP00000025463.1"/>
    <property type="gene ID" value="ENSLBEG00000019390.1"/>
</dbReference>
<evidence type="ECO:0000256" key="3">
    <source>
        <dbReference type="ARBA" id="ARBA00010040"/>
    </source>
</evidence>
<dbReference type="FunFam" id="3.40.50.1820:FF:000043">
    <property type="entry name" value="acylamino-acid-releasing enzyme"/>
    <property type="match status" value="1"/>
</dbReference>
<organism evidence="15 16">
    <name type="scientific">Labrus bergylta</name>
    <name type="common">ballan wrasse</name>
    <dbReference type="NCBI Taxonomy" id="56723"/>
    <lineage>
        <taxon>Eukaryota</taxon>
        <taxon>Metazoa</taxon>
        <taxon>Chordata</taxon>
        <taxon>Craniata</taxon>
        <taxon>Vertebrata</taxon>
        <taxon>Euteleostomi</taxon>
        <taxon>Actinopterygii</taxon>
        <taxon>Neopterygii</taxon>
        <taxon>Teleostei</taxon>
        <taxon>Neoteleostei</taxon>
        <taxon>Acanthomorphata</taxon>
        <taxon>Eupercaria</taxon>
        <taxon>Labriformes</taxon>
        <taxon>Labridae</taxon>
        <taxon>Labrus</taxon>
    </lineage>
</organism>
<comment type="function">
    <text evidence="12">This enzyme catalyzes the hydrolysis of the N-terminal peptide bond of an N-acetylated peptide to generate an N-acetylated amino acid and a peptide with a free N-terminus. It preferentially cleaves off Ac-Ala, Ac-Met and Ac-Ser. Also, involved in the degradation of oxidized and glycated proteins.</text>
</comment>
<evidence type="ECO:0000259" key="13">
    <source>
        <dbReference type="Pfam" id="PF00326"/>
    </source>
</evidence>
<evidence type="ECO:0000256" key="5">
    <source>
        <dbReference type="ARBA" id="ARBA00012917"/>
    </source>
</evidence>